<evidence type="ECO:0000256" key="6">
    <source>
        <dbReference type="SAM" id="MobiDB-lite"/>
    </source>
</evidence>
<feature type="compositionally biased region" description="Basic residues" evidence="6">
    <location>
        <begin position="228"/>
        <end position="246"/>
    </location>
</feature>
<dbReference type="InterPro" id="IPR002130">
    <property type="entry name" value="Cyclophilin-type_PPIase_dom"/>
</dbReference>
<feature type="domain" description="PPIase cyclophilin-type" evidence="7">
    <location>
        <begin position="7"/>
        <end position="173"/>
    </location>
</feature>
<keyword evidence="4" id="KW-0697">Rotamase</keyword>
<dbReference type="PRINTS" id="PR00153">
    <property type="entry name" value="CSAPPISMRASE"/>
</dbReference>
<dbReference type="STRING" id="1314790.A0A1Y1XHW4"/>
<feature type="compositionally biased region" description="Basic residues" evidence="6">
    <location>
        <begin position="282"/>
        <end position="291"/>
    </location>
</feature>
<evidence type="ECO:0000259" key="7">
    <source>
        <dbReference type="PROSITE" id="PS50072"/>
    </source>
</evidence>
<dbReference type="InterPro" id="IPR029000">
    <property type="entry name" value="Cyclophilin-like_dom_sf"/>
</dbReference>
<evidence type="ECO:0000256" key="5">
    <source>
        <dbReference type="ARBA" id="ARBA00023235"/>
    </source>
</evidence>
<dbReference type="AlphaFoldDB" id="A0A1Y1XHW4"/>
<dbReference type="EC" id="5.2.1.8" evidence="3"/>
<proteinExistence type="predicted"/>
<gene>
    <name evidence="8" type="ORF">K493DRAFT_85416</name>
</gene>
<feature type="compositionally biased region" description="Basic residues" evidence="6">
    <location>
        <begin position="263"/>
        <end position="273"/>
    </location>
</feature>
<dbReference type="CDD" id="cd01926">
    <property type="entry name" value="cyclophilin_ABH_like"/>
    <property type="match status" value="1"/>
</dbReference>
<feature type="compositionally biased region" description="Basic and acidic residues" evidence="6">
    <location>
        <begin position="391"/>
        <end position="406"/>
    </location>
</feature>
<dbReference type="Pfam" id="PF00160">
    <property type="entry name" value="Pro_isomerase"/>
    <property type="match status" value="1"/>
</dbReference>
<dbReference type="Proteomes" id="UP000193498">
    <property type="component" value="Unassembled WGS sequence"/>
</dbReference>
<comment type="caution">
    <text evidence="8">The sequence shown here is derived from an EMBL/GenBank/DDBJ whole genome shotgun (WGS) entry which is preliminary data.</text>
</comment>
<accession>A0A1Y1XHW4</accession>
<dbReference type="PROSITE" id="PS00170">
    <property type="entry name" value="CSA_PPIASE_1"/>
    <property type="match status" value="1"/>
</dbReference>
<feature type="compositionally biased region" description="Basic residues" evidence="6">
    <location>
        <begin position="362"/>
        <end position="379"/>
    </location>
</feature>
<evidence type="ECO:0000313" key="8">
    <source>
        <dbReference type="EMBL" id="ORX85371.1"/>
    </source>
</evidence>
<dbReference type="GO" id="GO:0005737">
    <property type="term" value="C:cytoplasm"/>
    <property type="evidence" value="ECO:0007669"/>
    <property type="project" value="TreeGrafter"/>
</dbReference>
<feature type="region of interest" description="Disordered" evidence="6">
    <location>
        <begin position="185"/>
        <end position="445"/>
    </location>
</feature>
<dbReference type="SUPFAM" id="SSF50891">
    <property type="entry name" value="Cyclophilin-like"/>
    <property type="match status" value="1"/>
</dbReference>
<dbReference type="InParanoid" id="A0A1Y1XHW4"/>
<comment type="catalytic activity">
    <reaction evidence="1">
        <text>[protein]-peptidylproline (omega=180) = [protein]-peptidylproline (omega=0)</text>
        <dbReference type="Rhea" id="RHEA:16237"/>
        <dbReference type="Rhea" id="RHEA-COMP:10747"/>
        <dbReference type="Rhea" id="RHEA-COMP:10748"/>
        <dbReference type="ChEBI" id="CHEBI:83833"/>
        <dbReference type="ChEBI" id="CHEBI:83834"/>
        <dbReference type="EC" id="5.2.1.8"/>
    </reaction>
</comment>
<dbReference type="OrthoDB" id="407558at2759"/>
<feature type="compositionally biased region" description="Basic and acidic residues" evidence="6">
    <location>
        <begin position="317"/>
        <end position="339"/>
    </location>
</feature>
<keyword evidence="9" id="KW-1185">Reference proteome</keyword>
<feature type="compositionally biased region" description="Basic residues" evidence="6">
    <location>
        <begin position="434"/>
        <end position="445"/>
    </location>
</feature>
<comment type="function">
    <text evidence="2">PPIases accelerate the folding of proteins. It catalyzes the cis-trans isomerization of proline imidic peptide bonds in oligopeptides.</text>
</comment>
<dbReference type="FunFam" id="2.40.100.10:FF:000022">
    <property type="entry name" value="Peptidyl-prolyl cis-trans isomerase CYP95"/>
    <property type="match status" value="1"/>
</dbReference>
<dbReference type="PANTHER" id="PTHR11071">
    <property type="entry name" value="PEPTIDYL-PROLYL CIS-TRANS ISOMERASE"/>
    <property type="match status" value="1"/>
</dbReference>
<evidence type="ECO:0000256" key="3">
    <source>
        <dbReference type="ARBA" id="ARBA00013194"/>
    </source>
</evidence>
<reference evidence="8 9" key="1">
    <citation type="submission" date="2016-07" db="EMBL/GenBank/DDBJ databases">
        <title>Pervasive Adenine N6-methylation of Active Genes in Fungi.</title>
        <authorList>
            <consortium name="DOE Joint Genome Institute"/>
            <person name="Mondo S.J."/>
            <person name="Dannebaum R.O."/>
            <person name="Kuo R.C."/>
            <person name="Labutti K."/>
            <person name="Haridas S."/>
            <person name="Kuo A."/>
            <person name="Salamov A."/>
            <person name="Ahrendt S.R."/>
            <person name="Lipzen A."/>
            <person name="Sullivan W."/>
            <person name="Andreopoulos W.B."/>
            <person name="Clum A."/>
            <person name="Lindquist E."/>
            <person name="Daum C."/>
            <person name="Ramamoorthy G.K."/>
            <person name="Gryganskyi A."/>
            <person name="Culley D."/>
            <person name="Magnuson J.K."/>
            <person name="James T.Y."/>
            <person name="O'Malley M.A."/>
            <person name="Stajich J.E."/>
            <person name="Spatafora J.W."/>
            <person name="Visel A."/>
            <person name="Grigoriev I.V."/>
        </authorList>
    </citation>
    <scope>NUCLEOTIDE SEQUENCE [LARGE SCALE GENOMIC DNA]</scope>
    <source>
        <strain evidence="8 9">CBS 931.73</strain>
    </source>
</reference>
<dbReference type="GO" id="GO:0006457">
    <property type="term" value="P:protein folding"/>
    <property type="evidence" value="ECO:0007669"/>
    <property type="project" value="InterPro"/>
</dbReference>
<dbReference type="Gene3D" id="2.40.100.10">
    <property type="entry name" value="Cyclophilin-like"/>
    <property type="match status" value="1"/>
</dbReference>
<feature type="compositionally biased region" description="Basic and acidic residues" evidence="6">
    <location>
        <begin position="413"/>
        <end position="425"/>
    </location>
</feature>
<evidence type="ECO:0000256" key="1">
    <source>
        <dbReference type="ARBA" id="ARBA00000971"/>
    </source>
</evidence>
<dbReference type="PROSITE" id="PS50072">
    <property type="entry name" value="CSA_PPIASE_2"/>
    <property type="match status" value="1"/>
</dbReference>
<sequence length="445" mass="50907">MPNPRVFFDVDIDGRRIGRIIMELFADEVPRTAENFRALCTGEAGLGKTSNTPLHFKGSIFHRVIKGFMIQGGDFTRRNGTGGESIYGGTFADESFRRKHDTHGLLSMANRGPNTNSSQFFITVRPTPHLDGKHVAFGRVVSGFEQVVEVIENTPVDGNDKPVGIVMISNCGELELRLPPNVKVKTRNGHALTGRASDEDDSEASARKKKATKESESESSSDSEEERRRRKKRKSKKKKHHRKQSRKERDDSADSESEDESRGRRKTRSRRRTASPSQSRSRSPRRSRSRSASRDPSSRSNSPPSKRSRSPKNPRTGSEDEKDRSRSRERSKRSRDPTKRRAHRSQSGSRSRSRSGSPSASHSRRGSHSRRRSPSRSRSRSQSPRRNYSRRSNDYNRKYERNRYDHYAPNNNRQDRFGYVDRDSEPASSEVKYKGRGRMKYRPGW</sequence>
<name>A0A1Y1XHW4_9FUNG</name>
<dbReference type="GO" id="GO:0016018">
    <property type="term" value="F:cyclosporin A binding"/>
    <property type="evidence" value="ECO:0007669"/>
    <property type="project" value="TreeGrafter"/>
</dbReference>
<organism evidence="8 9">
    <name type="scientific">Basidiobolus meristosporus CBS 931.73</name>
    <dbReference type="NCBI Taxonomy" id="1314790"/>
    <lineage>
        <taxon>Eukaryota</taxon>
        <taxon>Fungi</taxon>
        <taxon>Fungi incertae sedis</taxon>
        <taxon>Zoopagomycota</taxon>
        <taxon>Entomophthoromycotina</taxon>
        <taxon>Basidiobolomycetes</taxon>
        <taxon>Basidiobolales</taxon>
        <taxon>Basidiobolaceae</taxon>
        <taxon>Basidiobolus</taxon>
    </lineage>
</organism>
<feature type="compositionally biased region" description="Low complexity" evidence="6">
    <location>
        <begin position="345"/>
        <end position="361"/>
    </location>
</feature>
<evidence type="ECO:0000313" key="9">
    <source>
        <dbReference type="Proteomes" id="UP000193498"/>
    </source>
</evidence>
<dbReference type="PANTHER" id="PTHR11071:SF561">
    <property type="entry name" value="PEPTIDYL-PROLYL CIS-TRANS ISOMERASE D-RELATED"/>
    <property type="match status" value="1"/>
</dbReference>
<dbReference type="InterPro" id="IPR020892">
    <property type="entry name" value="Cyclophilin-type_PPIase_CS"/>
</dbReference>
<evidence type="ECO:0000256" key="4">
    <source>
        <dbReference type="ARBA" id="ARBA00023110"/>
    </source>
</evidence>
<dbReference type="GO" id="GO:0003755">
    <property type="term" value="F:peptidyl-prolyl cis-trans isomerase activity"/>
    <property type="evidence" value="ECO:0007669"/>
    <property type="project" value="UniProtKB-KW"/>
</dbReference>
<dbReference type="EMBL" id="MCFE01000591">
    <property type="protein sequence ID" value="ORX85371.1"/>
    <property type="molecule type" value="Genomic_DNA"/>
</dbReference>
<protein>
    <recommendedName>
        <fullName evidence="3">peptidylprolyl isomerase</fullName>
        <ecNumber evidence="3">5.2.1.8</ecNumber>
    </recommendedName>
</protein>
<keyword evidence="5" id="KW-0413">Isomerase</keyword>
<evidence type="ECO:0000256" key="2">
    <source>
        <dbReference type="ARBA" id="ARBA00002388"/>
    </source>
</evidence>